<gene>
    <name evidence="1" type="ORF">GCM10023230_28250</name>
</gene>
<organism evidence="1 2">
    <name type="scientific">Flavobacterium hankyongi</name>
    <dbReference type="NCBI Taxonomy" id="1176532"/>
    <lineage>
        <taxon>Bacteria</taxon>
        <taxon>Pseudomonadati</taxon>
        <taxon>Bacteroidota</taxon>
        <taxon>Flavobacteriia</taxon>
        <taxon>Flavobacteriales</taxon>
        <taxon>Flavobacteriaceae</taxon>
        <taxon>Flavobacterium</taxon>
    </lineage>
</organism>
<accession>A0ABP9A7T9</accession>
<sequence length="140" mass="15125">MSNYGQKKVGDIRLGYGFNGGIPIKDYVFAAGIDGRIQYDITLKSSLIGTTGYTHYFSSTVSDIAYIPAKAGFKSHIGDQIYILGELGAAFSTTGEGVSFLWNPGVGVATKHIDISLRYENVGHFNSGQLALRLAYGYKL</sequence>
<proteinExistence type="predicted"/>
<keyword evidence="2" id="KW-1185">Reference proteome</keyword>
<reference evidence="2" key="1">
    <citation type="journal article" date="2019" name="Int. J. Syst. Evol. Microbiol.">
        <title>The Global Catalogue of Microorganisms (GCM) 10K type strain sequencing project: providing services to taxonomists for standard genome sequencing and annotation.</title>
        <authorList>
            <consortium name="The Broad Institute Genomics Platform"/>
            <consortium name="The Broad Institute Genome Sequencing Center for Infectious Disease"/>
            <person name="Wu L."/>
            <person name="Ma J."/>
        </authorList>
    </citation>
    <scope>NUCLEOTIDE SEQUENCE [LARGE SCALE GENOMIC DNA]</scope>
    <source>
        <strain evidence="2">JCM 18198</strain>
    </source>
</reference>
<evidence type="ECO:0000313" key="1">
    <source>
        <dbReference type="EMBL" id="GAA4775620.1"/>
    </source>
</evidence>
<dbReference type="Proteomes" id="UP001500141">
    <property type="component" value="Unassembled WGS sequence"/>
</dbReference>
<protein>
    <recommendedName>
        <fullName evidence="3">Outer membrane protein beta-barrel domain-containing protein</fullName>
    </recommendedName>
</protein>
<evidence type="ECO:0000313" key="2">
    <source>
        <dbReference type="Proteomes" id="UP001500141"/>
    </source>
</evidence>
<comment type="caution">
    <text evidence="1">The sequence shown here is derived from an EMBL/GenBank/DDBJ whole genome shotgun (WGS) entry which is preliminary data.</text>
</comment>
<dbReference type="EMBL" id="BAABIP010000022">
    <property type="protein sequence ID" value="GAA4775620.1"/>
    <property type="molecule type" value="Genomic_DNA"/>
</dbReference>
<evidence type="ECO:0008006" key="3">
    <source>
        <dbReference type="Google" id="ProtNLM"/>
    </source>
</evidence>
<name>A0ABP9A7T9_9FLAO</name>